<dbReference type="EMBL" id="VFIA01000022">
    <property type="protein sequence ID" value="MBC3793036.1"/>
    <property type="molecule type" value="Genomic_DNA"/>
</dbReference>
<keyword evidence="2" id="KW-0808">Transferase</keyword>
<dbReference type="SUPFAM" id="SSF51161">
    <property type="entry name" value="Trimeric LpxA-like enzymes"/>
    <property type="match status" value="1"/>
</dbReference>
<dbReference type="CDD" id="cd04647">
    <property type="entry name" value="LbH_MAT_like"/>
    <property type="match status" value="1"/>
</dbReference>
<proteinExistence type="inferred from homology"/>
<evidence type="ECO:0000256" key="1">
    <source>
        <dbReference type="ARBA" id="ARBA00007274"/>
    </source>
</evidence>
<dbReference type="PANTHER" id="PTHR23416:SF23">
    <property type="entry name" value="ACETYLTRANSFERASE C18B11.09C-RELATED"/>
    <property type="match status" value="1"/>
</dbReference>
<sequence length="145" mass="15805">MGAKIGKNVGLYRGFEIRNPWHLTICNNTLIGHNALLDARKGLYIGSNVNFSNDVMIWTLHHDYNDENFAETGAPVFIEDYVWVCSRAVILPGVRIGKGAVIAAGAVVTRDVAPYTVVGGIPAKIIGKRNENLSYNLGKSIIPII</sequence>
<dbReference type="PANTHER" id="PTHR23416">
    <property type="entry name" value="SIALIC ACID SYNTHASE-RELATED"/>
    <property type="match status" value="1"/>
</dbReference>
<dbReference type="Pfam" id="PF00132">
    <property type="entry name" value="Hexapep"/>
    <property type="match status" value="1"/>
</dbReference>
<dbReference type="RefSeq" id="WP_235985494.1">
    <property type="nucleotide sequence ID" value="NZ_VFIA01000022.1"/>
</dbReference>
<organism evidence="3 4">
    <name type="scientific">Spirosoma utsteinense</name>
    <dbReference type="NCBI Taxonomy" id="2585773"/>
    <lineage>
        <taxon>Bacteria</taxon>
        <taxon>Pseudomonadati</taxon>
        <taxon>Bacteroidota</taxon>
        <taxon>Cytophagia</taxon>
        <taxon>Cytophagales</taxon>
        <taxon>Cytophagaceae</taxon>
        <taxon>Spirosoma</taxon>
    </lineage>
</organism>
<name>A0ABR6W8Y8_9BACT</name>
<comment type="caution">
    <text evidence="3">The sequence shown here is derived from an EMBL/GenBank/DDBJ whole genome shotgun (WGS) entry which is preliminary data.</text>
</comment>
<dbReference type="InterPro" id="IPR011004">
    <property type="entry name" value="Trimer_LpxA-like_sf"/>
</dbReference>
<keyword evidence="4" id="KW-1185">Reference proteome</keyword>
<dbReference type="Proteomes" id="UP000700732">
    <property type="component" value="Unassembled WGS sequence"/>
</dbReference>
<protein>
    <submittedName>
        <fullName evidence="3">Acetyltransferase-like isoleucine patch superfamily enzyme</fullName>
    </submittedName>
</protein>
<dbReference type="Gene3D" id="2.160.10.10">
    <property type="entry name" value="Hexapeptide repeat proteins"/>
    <property type="match status" value="1"/>
</dbReference>
<dbReference type="InterPro" id="IPR051159">
    <property type="entry name" value="Hexapeptide_acetyltransf"/>
</dbReference>
<evidence type="ECO:0000313" key="3">
    <source>
        <dbReference type="EMBL" id="MBC3793036.1"/>
    </source>
</evidence>
<accession>A0ABR6W8Y8</accession>
<reference evidence="3 4" key="1">
    <citation type="submission" date="2019-06" db="EMBL/GenBank/DDBJ databases">
        <title>Spirosoma utsteinense sp. nov. isolated from Antarctic ice-free soils.</title>
        <authorList>
            <person name="Tahon G."/>
        </authorList>
    </citation>
    <scope>NUCLEOTIDE SEQUENCE [LARGE SCALE GENOMIC DNA]</scope>
    <source>
        <strain evidence="3 4">LMG 31447</strain>
    </source>
</reference>
<evidence type="ECO:0000256" key="2">
    <source>
        <dbReference type="ARBA" id="ARBA00022679"/>
    </source>
</evidence>
<comment type="similarity">
    <text evidence="1">Belongs to the transferase hexapeptide repeat family.</text>
</comment>
<dbReference type="InterPro" id="IPR001451">
    <property type="entry name" value="Hexapep"/>
</dbReference>
<gene>
    <name evidence="3" type="ORF">FH603_3552</name>
</gene>
<evidence type="ECO:0000313" key="4">
    <source>
        <dbReference type="Proteomes" id="UP000700732"/>
    </source>
</evidence>